<keyword evidence="3" id="KW-0472">Membrane</keyword>
<dbReference type="PANTHER" id="PTHR15535">
    <property type="entry name" value="TRANSMEMBRANE PROTEIN 2-RELATED"/>
    <property type="match status" value="1"/>
</dbReference>
<dbReference type="InterPro" id="IPR019316">
    <property type="entry name" value="G8_domain"/>
</dbReference>
<feature type="domain" description="G8" evidence="2">
    <location>
        <begin position="37"/>
        <end position="157"/>
    </location>
</feature>
<organism evidence="3 4">
    <name type="scientific">Elysia marginata</name>
    <dbReference type="NCBI Taxonomy" id="1093978"/>
    <lineage>
        <taxon>Eukaryota</taxon>
        <taxon>Metazoa</taxon>
        <taxon>Spiralia</taxon>
        <taxon>Lophotrochozoa</taxon>
        <taxon>Mollusca</taxon>
        <taxon>Gastropoda</taxon>
        <taxon>Heterobranchia</taxon>
        <taxon>Euthyneura</taxon>
        <taxon>Panpulmonata</taxon>
        <taxon>Sacoglossa</taxon>
        <taxon>Placobranchoidea</taxon>
        <taxon>Plakobranchidae</taxon>
        <taxon>Elysia</taxon>
    </lineage>
</organism>
<feature type="signal peptide" evidence="1">
    <location>
        <begin position="1"/>
        <end position="18"/>
    </location>
</feature>
<dbReference type="Pfam" id="PF10162">
    <property type="entry name" value="G8"/>
    <property type="match status" value="1"/>
</dbReference>
<evidence type="ECO:0000313" key="3">
    <source>
        <dbReference type="EMBL" id="GFS25364.1"/>
    </source>
</evidence>
<feature type="chain" id="PRO_5043819998" evidence="1">
    <location>
        <begin position="19"/>
        <end position="409"/>
    </location>
</feature>
<sequence>MLDSWRLALVTLLYGVSTATPACPWDDPELKKWSEPSTWPSNRVPQPNEAVVIPKGLKVVLDTTDIPRLLTLTIDGTLVWGDVDGIRLETSYVLVNGEFHIGSEDCRFEKTADIFLYGKSNAEQEVQGFGRKFVGASGGAKLEFHGREKKSWTKLVETVRPVPAGQCGLVYDSQDVNFKKRLGIWVNVWNADGSLYKIETFDMQTSRRETSLANLAEMINSIPDGKIFAVSIFKTIGVASSVYDQVFHLMEGLGATQIRHVADCEPYVFVAETVNFKKRIGIWVNVWNADGSLYKIETFDMQTSRRETSLANLADMMNSIPGGKIFAVSIFKTIGVSSSVYDQVFHLMEGLGATQIRHVADCEPYVFVAETGKADCVVERHTTRRVGYMGGVEALVKFTHGDLVFIAQR</sequence>
<evidence type="ECO:0000259" key="2">
    <source>
        <dbReference type="PROSITE" id="PS51484"/>
    </source>
</evidence>
<keyword evidence="1" id="KW-0732">Signal</keyword>
<keyword evidence="4" id="KW-1185">Reference proteome</keyword>
<evidence type="ECO:0000256" key="1">
    <source>
        <dbReference type="SAM" id="SignalP"/>
    </source>
</evidence>
<evidence type="ECO:0000313" key="4">
    <source>
        <dbReference type="Proteomes" id="UP000762676"/>
    </source>
</evidence>
<dbReference type="Proteomes" id="UP000762676">
    <property type="component" value="Unassembled WGS sequence"/>
</dbReference>
<name>A0AAV4JRG9_9GAST</name>
<gene>
    <name evidence="3" type="ORF">ElyMa_007025000</name>
</gene>
<accession>A0AAV4JRG9</accession>
<dbReference type="SMART" id="SM01225">
    <property type="entry name" value="G8"/>
    <property type="match status" value="1"/>
</dbReference>
<reference evidence="3 4" key="1">
    <citation type="journal article" date="2021" name="Elife">
        <title>Chloroplast acquisition without the gene transfer in kleptoplastic sea slugs, Plakobranchus ocellatus.</title>
        <authorList>
            <person name="Maeda T."/>
            <person name="Takahashi S."/>
            <person name="Yoshida T."/>
            <person name="Shimamura S."/>
            <person name="Takaki Y."/>
            <person name="Nagai Y."/>
            <person name="Toyoda A."/>
            <person name="Suzuki Y."/>
            <person name="Arimoto A."/>
            <person name="Ishii H."/>
            <person name="Satoh N."/>
            <person name="Nishiyama T."/>
            <person name="Hasebe M."/>
            <person name="Maruyama T."/>
            <person name="Minagawa J."/>
            <person name="Obokata J."/>
            <person name="Shigenobu S."/>
        </authorList>
    </citation>
    <scope>NUCLEOTIDE SEQUENCE [LARGE SCALE GENOMIC DNA]</scope>
</reference>
<proteinExistence type="predicted"/>
<dbReference type="InterPro" id="IPR052252">
    <property type="entry name" value="CEMIP/CEMIP2"/>
</dbReference>
<dbReference type="InterPro" id="IPR039477">
    <property type="entry name" value="ILEI/PANDER_dom"/>
</dbReference>
<dbReference type="PROSITE" id="PS51484">
    <property type="entry name" value="G8"/>
    <property type="match status" value="1"/>
</dbReference>
<dbReference type="PANTHER" id="PTHR15535:SF17">
    <property type="entry name" value="TRANSMEMBRANE PROTEIN"/>
    <property type="match status" value="1"/>
</dbReference>
<dbReference type="AlphaFoldDB" id="A0AAV4JRG9"/>
<keyword evidence="3" id="KW-0812">Transmembrane</keyword>
<comment type="caution">
    <text evidence="3">The sequence shown here is derived from an EMBL/GenBank/DDBJ whole genome shotgun (WGS) entry which is preliminary data.</text>
</comment>
<dbReference type="Pfam" id="PF15711">
    <property type="entry name" value="ILEI"/>
    <property type="match status" value="2"/>
</dbReference>
<protein>
    <submittedName>
        <fullName evidence="3">Transmembrane protein 2-like</fullName>
    </submittedName>
</protein>
<dbReference type="EMBL" id="BMAT01014037">
    <property type="protein sequence ID" value="GFS25364.1"/>
    <property type="molecule type" value="Genomic_DNA"/>
</dbReference>